<accession>A0A381PQL2</accession>
<evidence type="ECO:0000313" key="8">
    <source>
        <dbReference type="EMBL" id="SUZ69331.1"/>
    </source>
</evidence>
<keyword evidence="5" id="KW-0496">Mitochondrion</keyword>
<keyword evidence="4" id="KW-0443">Lipid metabolism</keyword>
<dbReference type="PANTHER" id="PTHR43602">
    <property type="match status" value="1"/>
</dbReference>
<keyword evidence="2" id="KW-0276">Fatty acid metabolism</keyword>
<dbReference type="PANTHER" id="PTHR43602:SF1">
    <property type="entry name" value="ENOYL-COA HYDRATASE DOMAIN-CONTAINING PROTEIN 3, MITOCHONDRIAL"/>
    <property type="match status" value="1"/>
</dbReference>
<dbReference type="InterPro" id="IPR052377">
    <property type="entry name" value="Mitochondrial_ECH-domain"/>
</dbReference>
<protein>
    <recommendedName>
        <fullName evidence="7">Enoyl-CoA hydratase domain-containing protein 3, mitochondrial</fullName>
    </recommendedName>
</protein>
<dbReference type="Gene3D" id="1.10.12.10">
    <property type="entry name" value="Lyase 2-enoyl-coa Hydratase, Chain A, domain 2"/>
    <property type="match status" value="1"/>
</dbReference>
<proteinExistence type="predicted"/>
<evidence type="ECO:0000256" key="7">
    <source>
        <dbReference type="ARBA" id="ARBA00040545"/>
    </source>
</evidence>
<dbReference type="InterPro" id="IPR029045">
    <property type="entry name" value="ClpP/crotonase-like_dom_sf"/>
</dbReference>
<reference evidence="8" key="1">
    <citation type="submission" date="2018-05" db="EMBL/GenBank/DDBJ databases">
        <authorList>
            <person name="Lanie J.A."/>
            <person name="Ng W.-L."/>
            <person name="Kazmierczak K.M."/>
            <person name="Andrzejewski T.M."/>
            <person name="Davidsen T.M."/>
            <person name="Wayne K.J."/>
            <person name="Tettelin H."/>
            <person name="Glass J.I."/>
            <person name="Rusch D."/>
            <person name="Podicherti R."/>
            <person name="Tsui H.-C.T."/>
            <person name="Winkler M.E."/>
        </authorList>
    </citation>
    <scope>NUCLEOTIDE SEQUENCE</scope>
</reference>
<dbReference type="Pfam" id="PF00378">
    <property type="entry name" value="ECH_1"/>
    <property type="match status" value="1"/>
</dbReference>
<keyword evidence="3" id="KW-0809">Transit peptide</keyword>
<evidence type="ECO:0000256" key="1">
    <source>
        <dbReference type="ARBA" id="ARBA00004173"/>
    </source>
</evidence>
<gene>
    <name evidence="8" type="ORF">METZ01_LOCUS22185</name>
</gene>
<name>A0A381PQL2_9ZZZZ</name>
<dbReference type="InterPro" id="IPR001753">
    <property type="entry name" value="Enoyl-CoA_hydra/iso"/>
</dbReference>
<dbReference type="Gene3D" id="3.90.226.10">
    <property type="entry name" value="2-enoyl-CoA Hydratase, Chain A, domain 1"/>
    <property type="match status" value="1"/>
</dbReference>
<dbReference type="CDD" id="cd06558">
    <property type="entry name" value="crotonase-like"/>
    <property type="match status" value="1"/>
</dbReference>
<dbReference type="NCBIfam" id="NF006008">
    <property type="entry name" value="PRK08139.1"/>
    <property type="match status" value="1"/>
</dbReference>
<dbReference type="GO" id="GO:0005739">
    <property type="term" value="C:mitochondrion"/>
    <property type="evidence" value="ECO:0007669"/>
    <property type="project" value="UniProtKB-SubCell"/>
</dbReference>
<dbReference type="SUPFAM" id="SSF52096">
    <property type="entry name" value="ClpP/crotonase"/>
    <property type="match status" value="1"/>
</dbReference>
<evidence type="ECO:0000256" key="4">
    <source>
        <dbReference type="ARBA" id="ARBA00023098"/>
    </source>
</evidence>
<evidence type="ECO:0000256" key="5">
    <source>
        <dbReference type="ARBA" id="ARBA00023128"/>
    </source>
</evidence>
<dbReference type="AlphaFoldDB" id="A0A381PQL2"/>
<dbReference type="GO" id="GO:0016836">
    <property type="term" value="F:hydro-lyase activity"/>
    <property type="evidence" value="ECO:0007669"/>
    <property type="project" value="TreeGrafter"/>
</dbReference>
<comment type="function">
    <text evidence="6">May play a role in fatty acid biosynthesis and insulin sensitivity.</text>
</comment>
<evidence type="ECO:0000256" key="3">
    <source>
        <dbReference type="ARBA" id="ARBA00022946"/>
    </source>
</evidence>
<sequence>MNDQSNALVTLQKEEEVSLISLNDEGSFNSLSENLLKELFAVLKESDQDDTTKVLVLKGVGRGFSAGHNLKEVQENQNDDFYRNLLNSCKEVMTFLSNLSKPVIAEVHGVATAAGCQLVASCDLAYADSDTRFATPGVNIGLFCHTPLVPVSRAIAKKHSMEMLLLGDLVDATEAKRFGLINDVFGPEELHEKVMEVARAICSKSSYVLKMGKETFYKQLDMDLEEAYEYATERMIKNLKAEDAREGIDAFLTKRNPNWKNS</sequence>
<evidence type="ECO:0000256" key="6">
    <source>
        <dbReference type="ARBA" id="ARBA00037410"/>
    </source>
</evidence>
<comment type="subcellular location">
    <subcellularLocation>
        <location evidence="1">Mitochondrion</location>
    </subcellularLocation>
</comment>
<evidence type="ECO:0000256" key="2">
    <source>
        <dbReference type="ARBA" id="ARBA00022832"/>
    </source>
</evidence>
<organism evidence="8">
    <name type="scientific">marine metagenome</name>
    <dbReference type="NCBI Taxonomy" id="408172"/>
    <lineage>
        <taxon>unclassified sequences</taxon>
        <taxon>metagenomes</taxon>
        <taxon>ecological metagenomes</taxon>
    </lineage>
</organism>
<dbReference type="EMBL" id="UINC01001059">
    <property type="protein sequence ID" value="SUZ69331.1"/>
    <property type="molecule type" value="Genomic_DNA"/>
</dbReference>
<dbReference type="GO" id="GO:0006631">
    <property type="term" value="P:fatty acid metabolic process"/>
    <property type="evidence" value="ECO:0007669"/>
    <property type="project" value="UniProtKB-KW"/>
</dbReference>
<dbReference type="InterPro" id="IPR014748">
    <property type="entry name" value="Enoyl-CoA_hydra_C"/>
</dbReference>